<dbReference type="EMBL" id="CP068570">
    <property type="protein sequence ID" value="QQZ49690.1"/>
    <property type="molecule type" value="Genomic_DNA"/>
</dbReference>
<dbReference type="InterPro" id="IPR009057">
    <property type="entry name" value="Homeodomain-like_sf"/>
</dbReference>
<dbReference type="InterPro" id="IPR001647">
    <property type="entry name" value="HTH_TetR"/>
</dbReference>
<keyword evidence="2 4" id="KW-0238">DNA-binding</keyword>
<dbReference type="GO" id="GO:0003677">
    <property type="term" value="F:DNA binding"/>
    <property type="evidence" value="ECO:0007669"/>
    <property type="project" value="UniProtKB-UniRule"/>
</dbReference>
<dbReference type="SUPFAM" id="SSF46689">
    <property type="entry name" value="Homeodomain-like"/>
    <property type="match status" value="1"/>
</dbReference>
<evidence type="ECO:0000259" key="5">
    <source>
        <dbReference type="PROSITE" id="PS50977"/>
    </source>
</evidence>
<accession>A0A974P3H8</accession>
<keyword evidence="1" id="KW-0805">Transcription regulation</keyword>
<protein>
    <submittedName>
        <fullName evidence="6">TetR/AcrR family transcriptional regulator</fullName>
    </submittedName>
</protein>
<organism evidence="6">
    <name type="scientific">Phenylobacterium glaciei</name>
    <dbReference type="NCBI Taxonomy" id="2803784"/>
    <lineage>
        <taxon>Bacteria</taxon>
        <taxon>Pseudomonadati</taxon>
        <taxon>Pseudomonadota</taxon>
        <taxon>Alphaproteobacteria</taxon>
        <taxon>Caulobacterales</taxon>
        <taxon>Caulobacteraceae</taxon>
        <taxon>Phenylobacterium</taxon>
    </lineage>
</organism>
<feature type="DNA-binding region" description="H-T-H motif" evidence="4">
    <location>
        <begin position="32"/>
        <end position="51"/>
    </location>
</feature>
<feature type="domain" description="HTH tetR-type" evidence="5">
    <location>
        <begin position="9"/>
        <end position="69"/>
    </location>
</feature>
<dbReference type="PROSITE" id="PS01081">
    <property type="entry name" value="HTH_TETR_1"/>
    <property type="match status" value="1"/>
</dbReference>
<dbReference type="InterPro" id="IPR023772">
    <property type="entry name" value="DNA-bd_HTH_TetR-type_CS"/>
</dbReference>
<gene>
    <name evidence="6" type="ORF">JKL49_22965</name>
</gene>
<dbReference type="Gene3D" id="1.10.10.60">
    <property type="entry name" value="Homeodomain-like"/>
    <property type="match status" value="1"/>
</dbReference>
<name>A0A974P3H8_9CAUL</name>
<dbReference type="AlphaFoldDB" id="A0A974P3H8"/>
<proteinExistence type="predicted"/>
<dbReference type="PANTHER" id="PTHR47506">
    <property type="entry name" value="TRANSCRIPTIONAL REGULATORY PROTEIN"/>
    <property type="match status" value="1"/>
</dbReference>
<evidence type="ECO:0000256" key="4">
    <source>
        <dbReference type="PROSITE-ProRule" id="PRU00335"/>
    </source>
</evidence>
<dbReference type="Gene3D" id="1.10.357.10">
    <property type="entry name" value="Tetracycline Repressor, domain 2"/>
    <property type="match status" value="1"/>
</dbReference>
<evidence type="ECO:0000256" key="1">
    <source>
        <dbReference type="ARBA" id="ARBA00023015"/>
    </source>
</evidence>
<keyword evidence="3" id="KW-0804">Transcription</keyword>
<evidence type="ECO:0000256" key="3">
    <source>
        <dbReference type="ARBA" id="ARBA00023163"/>
    </source>
</evidence>
<sequence>MRYSEDHKAETRDRVVKAAANAMRRLGPDRVSVAEIMSEVGLTHGGFYAHFKSKDALVGAAVEAAFAQSRWRLGKLALNDDPQILLAGLVDFYVSADHRDHPSAAAPSPCCRRISRARACLPARPLTPVCTVLSRSSPPGCRVARSAWAWRARCWPRWPGRWPCRAPSPIPNFPIGCWPRAAAASRPAWA</sequence>
<reference evidence="6" key="1">
    <citation type="submission" date="2021-01" db="EMBL/GenBank/DDBJ databases">
        <title>Genome sequence of Phenylobacterium sp. 20VBR1 isolated from a valley glaceir, Ny-Alesund, Svalbard.</title>
        <authorList>
            <person name="Thomas F.A."/>
            <person name="Krishnan K.P."/>
            <person name="Sinha R.K."/>
        </authorList>
    </citation>
    <scope>NUCLEOTIDE SEQUENCE</scope>
    <source>
        <strain evidence="6">20VBR1</strain>
    </source>
</reference>
<dbReference type="PANTHER" id="PTHR47506:SF7">
    <property type="entry name" value="TRANSCRIPTIONAL REGULATORY PROTEIN"/>
    <property type="match status" value="1"/>
</dbReference>
<dbReference type="Pfam" id="PF00440">
    <property type="entry name" value="TetR_N"/>
    <property type="match status" value="1"/>
</dbReference>
<evidence type="ECO:0000256" key="2">
    <source>
        <dbReference type="ARBA" id="ARBA00023125"/>
    </source>
</evidence>
<dbReference type="PROSITE" id="PS50977">
    <property type="entry name" value="HTH_TETR_2"/>
    <property type="match status" value="1"/>
</dbReference>
<evidence type="ECO:0000313" key="6">
    <source>
        <dbReference type="EMBL" id="QQZ49690.1"/>
    </source>
</evidence>